<feature type="transmembrane region" description="Helical" evidence="1">
    <location>
        <begin position="76"/>
        <end position="105"/>
    </location>
</feature>
<dbReference type="Proteomes" id="UP000294114">
    <property type="component" value="Unassembled WGS sequence"/>
</dbReference>
<reference evidence="2 3" key="1">
    <citation type="submission" date="2019-02" db="EMBL/GenBank/DDBJ databases">
        <title>Sequencing the genomes of 1000 actinobacteria strains.</title>
        <authorList>
            <person name="Klenk H.-P."/>
        </authorList>
    </citation>
    <scope>NUCLEOTIDE SEQUENCE [LARGE SCALE GENOMIC DNA]</scope>
    <source>
        <strain evidence="2 3">DSM 45612</strain>
    </source>
</reference>
<keyword evidence="1" id="KW-0812">Transmembrane</keyword>
<proteinExistence type="predicted"/>
<keyword evidence="1" id="KW-0472">Membrane</keyword>
<evidence type="ECO:0000313" key="3">
    <source>
        <dbReference type="Proteomes" id="UP000294114"/>
    </source>
</evidence>
<feature type="transmembrane region" description="Helical" evidence="1">
    <location>
        <begin position="117"/>
        <end position="138"/>
    </location>
</feature>
<protein>
    <submittedName>
        <fullName evidence="2">Uncharacterized protein</fullName>
    </submittedName>
</protein>
<evidence type="ECO:0000256" key="1">
    <source>
        <dbReference type="SAM" id="Phobius"/>
    </source>
</evidence>
<name>A0A4Q8B7Y7_9ACTN</name>
<gene>
    <name evidence="2" type="ORF">EV384_1439</name>
</gene>
<accession>A0A4Q8B7Y7</accession>
<keyword evidence="3" id="KW-1185">Reference proteome</keyword>
<dbReference type="OrthoDB" id="3298261at2"/>
<sequence length="148" mass="16037">MSREDQVPAASLGGRVVVSAQLLFLTVYLVGSFGVLLVAALHTGDFSAVLDPRLERLGDPKDSLPPAGPDSVWNPLVWVFGISRVVAMFVYPLAFLTLILGVASLIRTWRTGDRKAFGWLVISTGVWFALATLALTPYGTQLHGWLLD</sequence>
<comment type="caution">
    <text evidence="2">The sequence shown here is derived from an EMBL/GenBank/DDBJ whole genome shotgun (WGS) entry which is preliminary data.</text>
</comment>
<dbReference type="EMBL" id="SHLD01000001">
    <property type="protein sequence ID" value="RZU73043.1"/>
    <property type="molecule type" value="Genomic_DNA"/>
</dbReference>
<dbReference type="AlphaFoldDB" id="A0A4Q8B7Y7"/>
<feature type="transmembrane region" description="Helical" evidence="1">
    <location>
        <begin position="12"/>
        <end position="41"/>
    </location>
</feature>
<dbReference type="RefSeq" id="WP_130331248.1">
    <property type="nucleotide sequence ID" value="NZ_SHLD01000001.1"/>
</dbReference>
<keyword evidence="1" id="KW-1133">Transmembrane helix</keyword>
<evidence type="ECO:0000313" key="2">
    <source>
        <dbReference type="EMBL" id="RZU73043.1"/>
    </source>
</evidence>
<organism evidence="2 3">
    <name type="scientific">Micromonospora kangleipakensis</name>
    <dbReference type="NCBI Taxonomy" id="1077942"/>
    <lineage>
        <taxon>Bacteria</taxon>
        <taxon>Bacillati</taxon>
        <taxon>Actinomycetota</taxon>
        <taxon>Actinomycetes</taxon>
        <taxon>Micromonosporales</taxon>
        <taxon>Micromonosporaceae</taxon>
        <taxon>Micromonospora</taxon>
    </lineage>
</organism>